<dbReference type="PANTHER" id="PTHR28083:SF1">
    <property type="entry name" value="GOOD FOR FULL DBP5 ACTIVITY PROTEIN 2"/>
    <property type="match status" value="1"/>
</dbReference>
<gene>
    <name evidence="2" type="ORF">CC86DRAFT_249727</name>
</gene>
<dbReference type="InterPro" id="IPR040151">
    <property type="entry name" value="Gfd2/YDR514C-like"/>
</dbReference>
<reference evidence="2" key="1">
    <citation type="journal article" date="2020" name="Stud. Mycol.">
        <title>101 Dothideomycetes genomes: a test case for predicting lifestyles and emergence of pathogens.</title>
        <authorList>
            <person name="Haridas S."/>
            <person name="Albert R."/>
            <person name="Binder M."/>
            <person name="Bloem J."/>
            <person name="Labutti K."/>
            <person name="Salamov A."/>
            <person name="Andreopoulos B."/>
            <person name="Baker S."/>
            <person name="Barry K."/>
            <person name="Bills G."/>
            <person name="Bluhm B."/>
            <person name="Cannon C."/>
            <person name="Castanera R."/>
            <person name="Culley D."/>
            <person name="Daum C."/>
            <person name="Ezra D."/>
            <person name="Gonzalez J."/>
            <person name="Henrissat B."/>
            <person name="Kuo A."/>
            <person name="Liang C."/>
            <person name="Lipzen A."/>
            <person name="Lutzoni F."/>
            <person name="Magnuson J."/>
            <person name="Mondo S."/>
            <person name="Nolan M."/>
            <person name="Ohm R."/>
            <person name="Pangilinan J."/>
            <person name="Park H.-J."/>
            <person name="Ramirez L."/>
            <person name="Alfaro M."/>
            <person name="Sun H."/>
            <person name="Tritt A."/>
            <person name="Yoshinaga Y."/>
            <person name="Zwiers L.-H."/>
            <person name="Turgeon B."/>
            <person name="Goodwin S."/>
            <person name="Spatafora J."/>
            <person name="Crous P."/>
            <person name="Grigoriev I."/>
        </authorList>
    </citation>
    <scope>NUCLEOTIDE SEQUENCE</scope>
    <source>
        <strain evidence="2">CBS 113818</strain>
    </source>
</reference>
<dbReference type="Proteomes" id="UP000799424">
    <property type="component" value="Unassembled WGS sequence"/>
</dbReference>
<evidence type="ECO:0000259" key="1">
    <source>
        <dbReference type="Pfam" id="PF21762"/>
    </source>
</evidence>
<organism evidence="2 3">
    <name type="scientific">Ophiobolus disseminans</name>
    <dbReference type="NCBI Taxonomy" id="1469910"/>
    <lineage>
        <taxon>Eukaryota</taxon>
        <taxon>Fungi</taxon>
        <taxon>Dikarya</taxon>
        <taxon>Ascomycota</taxon>
        <taxon>Pezizomycotina</taxon>
        <taxon>Dothideomycetes</taxon>
        <taxon>Pleosporomycetidae</taxon>
        <taxon>Pleosporales</taxon>
        <taxon>Pleosporineae</taxon>
        <taxon>Phaeosphaeriaceae</taxon>
        <taxon>Ophiobolus</taxon>
    </lineage>
</organism>
<protein>
    <recommendedName>
        <fullName evidence="1">Gfd2/YDR514C-like C-terminal domain-containing protein</fullName>
    </recommendedName>
</protein>
<feature type="domain" description="Gfd2/YDR514C-like C-terminal" evidence="1">
    <location>
        <begin position="43"/>
        <end position="239"/>
    </location>
</feature>
<sequence>ALQQLKAELASLSGRAVFEHCLGLSKLEDDVQKLARLLEQQTILVTIDCEHYTLNSSEMTEIGIAVLKRTDVADTVQQKNFGDHAENLMHQVRYHFLRLREKSHLLTSNPRSNGPDGNRFGESRFVSFAKARQCLNKIMVQPIEGIPALKGLNHPVIVMGHAIGHDREHLGGKDLDFNMVSLGTVIKFIDTQKITTEMGYWLDPLEDIGLDRLVAKLEFEHTDSHTAANDAARTLMCGILMVVPKSVRMGCQRSIEQVASDAEHYSRNTFVGLGGTREYCCKCGSTDHMHVACTVPKSKLYCDECFSRGLANDKTIPGHITLHC</sequence>
<feature type="non-terminal residue" evidence="2">
    <location>
        <position position="324"/>
    </location>
</feature>
<dbReference type="GO" id="GO:0005634">
    <property type="term" value="C:nucleus"/>
    <property type="evidence" value="ECO:0007669"/>
    <property type="project" value="TreeGrafter"/>
</dbReference>
<dbReference type="AlphaFoldDB" id="A0A6A6ZWV0"/>
<proteinExistence type="predicted"/>
<keyword evidence="3" id="KW-1185">Reference proteome</keyword>
<evidence type="ECO:0000313" key="2">
    <source>
        <dbReference type="EMBL" id="KAF2825502.1"/>
    </source>
</evidence>
<dbReference type="OrthoDB" id="5953249at2759"/>
<dbReference type="SUPFAM" id="SSF53098">
    <property type="entry name" value="Ribonuclease H-like"/>
    <property type="match status" value="1"/>
</dbReference>
<dbReference type="InterPro" id="IPR048519">
    <property type="entry name" value="Gfd2/YDR514C-like_C"/>
</dbReference>
<evidence type="ECO:0000313" key="3">
    <source>
        <dbReference type="Proteomes" id="UP000799424"/>
    </source>
</evidence>
<feature type="non-terminal residue" evidence="2">
    <location>
        <position position="1"/>
    </location>
</feature>
<dbReference type="Pfam" id="PF21762">
    <property type="entry name" value="DEDDh_C"/>
    <property type="match status" value="1"/>
</dbReference>
<dbReference type="PANTHER" id="PTHR28083">
    <property type="entry name" value="GOOD FOR FULL DBP5 ACTIVITY PROTEIN 2"/>
    <property type="match status" value="1"/>
</dbReference>
<dbReference type="EMBL" id="MU006228">
    <property type="protein sequence ID" value="KAF2825502.1"/>
    <property type="molecule type" value="Genomic_DNA"/>
</dbReference>
<dbReference type="InterPro" id="IPR012337">
    <property type="entry name" value="RNaseH-like_sf"/>
</dbReference>
<accession>A0A6A6ZWV0</accession>
<name>A0A6A6ZWV0_9PLEO</name>